<feature type="transmembrane region" description="Helical" evidence="6">
    <location>
        <begin position="36"/>
        <end position="56"/>
    </location>
</feature>
<dbReference type="PANTHER" id="PTHR11048:SF5">
    <property type="entry name" value="DECAPRENYL-PHOSPHATE PHOSPHORIBOSYLTRANSFERASE"/>
    <property type="match status" value="1"/>
</dbReference>
<proteinExistence type="predicted"/>
<dbReference type="InterPro" id="IPR044878">
    <property type="entry name" value="UbiA_sf"/>
</dbReference>
<sequence>MFVAIAHLLRPHHWTKNFFIFLPIFFAGDIFKNEKLLNTAIGFIVFSLTASAIYVLNDIKDVETDKLHPTKKGRPIASGRVSKNLALFLFGVLLITSLSGAFILDTNFAYCIVAYMVLNIAYTFGLKNIAILDLFLVSSGFIFRVVGGGLLSEVPVSHWLIVMVLLLSLFLVLAKRRDDLILAQDNPKLMRKSSSSYNLDFTNACLTMLSAVIIVAYIMYTVSDDVKQRLDSEYLFYTCIFVIAGIMRYLQITMVEKKSGSPTRILFTDVFILLVLFGWALSFYFLIYII</sequence>
<dbReference type="RefSeq" id="WP_201923755.1">
    <property type="nucleotide sequence ID" value="NZ_JAERQG010000004.1"/>
</dbReference>
<evidence type="ECO:0000313" key="8">
    <source>
        <dbReference type="Proteomes" id="UP000642920"/>
    </source>
</evidence>
<keyword evidence="2" id="KW-1003">Cell membrane</keyword>
<dbReference type="AlphaFoldDB" id="A0A937ANM0"/>
<dbReference type="GO" id="GO:0016765">
    <property type="term" value="F:transferase activity, transferring alkyl or aryl (other than methyl) groups"/>
    <property type="evidence" value="ECO:0007669"/>
    <property type="project" value="InterPro"/>
</dbReference>
<dbReference type="PANTHER" id="PTHR11048">
    <property type="entry name" value="PRENYLTRANSFERASES"/>
    <property type="match status" value="1"/>
</dbReference>
<evidence type="ECO:0000256" key="6">
    <source>
        <dbReference type="SAM" id="Phobius"/>
    </source>
</evidence>
<organism evidence="7 8">
    <name type="scientific">Marivirga atlantica</name>
    <dbReference type="NCBI Taxonomy" id="1548457"/>
    <lineage>
        <taxon>Bacteria</taxon>
        <taxon>Pseudomonadati</taxon>
        <taxon>Bacteroidota</taxon>
        <taxon>Cytophagia</taxon>
        <taxon>Cytophagales</taxon>
        <taxon>Marivirgaceae</taxon>
        <taxon>Marivirga</taxon>
    </lineage>
</organism>
<evidence type="ECO:0000256" key="5">
    <source>
        <dbReference type="ARBA" id="ARBA00023136"/>
    </source>
</evidence>
<comment type="caution">
    <text evidence="7">The sequence shown here is derived from an EMBL/GenBank/DDBJ whole genome shotgun (WGS) entry which is preliminary data.</text>
</comment>
<keyword evidence="4 6" id="KW-1133">Transmembrane helix</keyword>
<keyword evidence="5 6" id="KW-0472">Membrane</keyword>
<keyword evidence="8" id="KW-1185">Reference proteome</keyword>
<feature type="transmembrane region" description="Helical" evidence="6">
    <location>
        <begin position="270"/>
        <end position="289"/>
    </location>
</feature>
<dbReference type="EMBL" id="JAERQG010000004">
    <property type="protein sequence ID" value="MBL0766813.1"/>
    <property type="molecule type" value="Genomic_DNA"/>
</dbReference>
<feature type="transmembrane region" description="Helical" evidence="6">
    <location>
        <begin position="85"/>
        <end position="118"/>
    </location>
</feature>
<dbReference type="GO" id="GO:0005886">
    <property type="term" value="C:plasma membrane"/>
    <property type="evidence" value="ECO:0007669"/>
    <property type="project" value="TreeGrafter"/>
</dbReference>
<reference evidence="7" key="1">
    <citation type="submission" date="2021-01" db="EMBL/GenBank/DDBJ databases">
        <title>Marivirga sp. nov., isolated from intertidal surface sediments.</title>
        <authorList>
            <person name="Zhang M."/>
        </authorList>
    </citation>
    <scope>NUCLEOTIDE SEQUENCE</scope>
    <source>
        <strain evidence="7">SM1354</strain>
    </source>
</reference>
<dbReference type="Pfam" id="PF01040">
    <property type="entry name" value="UbiA"/>
    <property type="match status" value="1"/>
</dbReference>
<evidence type="ECO:0000256" key="1">
    <source>
        <dbReference type="ARBA" id="ARBA00004141"/>
    </source>
</evidence>
<feature type="transmembrane region" description="Helical" evidence="6">
    <location>
        <begin position="130"/>
        <end position="150"/>
    </location>
</feature>
<feature type="transmembrane region" description="Helical" evidence="6">
    <location>
        <begin position="234"/>
        <end position="250"/>
    </location>
</feature>
<protein>
    <submittedName>
        <fullName evidence="7">UbiA prenyltransferase family protein</fullName>
    </submittedName>
</protein>
<feature type="transmembrane region" description="Helical" evidence="6">
    <location>
        <begin position="201"/>
        <end position="222"/>
    </location>
</feature>
<dbReference type="InterPro" id="IPR039653">
    <property type="entry name" value="Prenyltransferase"/>
</dbReference>
<dbReference type="GO" id="GO:0009247">
    <property type="term" value="P:glycolipid biosynthetic process"/>
    <property type="evidence" value="ECO:0007669"/>
    <property type="project" value="TreeGrafter"/>
</dbReference>
<gene>
    <name evidence="7" type="ORF">JKP34_16210</name>
</gene>
<evidence type="ECO:0000256" key="4">
    <source>
        <dbReference type="ARBA" id="ARBA00022989"/>
    </source>
</evidence>
<dbReference type="Gene3D" id="1.10.357.140">
    <property type="entry name" value="UbiA prenyltransferase"/>
    <property type="match status" value="1"/>
</dbReference>
<name>A0A937ANM0_9BACT</name>
<keyword evidence="3 6" id="KW-0812">Transmembrane</keyword>
<dbReference type="Proteomes" id="UP000642920">
    <property type="component" value="Unassembled WGS sequence"/>
</dbReference>
<evidence type="ECO:0000256" key="2">
    <source>
        <dbReference type="ARBA" id="ARBA00022475"/>
    </source>
</evidence>
<accession>A0A937ANM0</accession>
<feature type="transmembrane region" description="Helical" evidence="6">
    <location>
        <begin position="156"/>
        <end position="174"/>
    </location>
</feature>
<comment type="subcellular location">
    <subcellularLocation>
        <location evidence="1">Membrane</location>
        <topology evidence="1">Multi-pass membrane protein</topology>
    </subcellularLocation>
</comment>
<evidence type="ECO:0000313" key="7">
    <source>
        <dbReference type="EMBL" id="MBL0766813.1"/>
    </source>
</evidence>
<dbReference type="CDD" id="cd13963">
    <property type="entry name" value="PT_UbiA_2"/>
    <property type="match status" value="1"/>
</dbReference>
<dbReference type="InterPro" id="IPR000537">
    <property type="entry name" value="UbiA_prenyltransferase"/>
</dbReference>
<evidence type="ECO:0000256" key="3">
    <source>
        <dbReference type="ARBA" id="ARBA00022692"/>
    </source>
</evidence>